<reference evidence="2 3" key="1">
    <citation type="submission" date="2024-05" db="EMBL/GenBank/DDBJ databases">
        <title>Three bacterial strains, DH-69, EH-24, and ECK-19 isolated from coastal sediments.</title>
        <authorList>
            <person name="Ye Y.-Q."/>
            <person name="Du Z.-J."/>
        </authorList>
    </citation>
    <scope>NUCLEOTIDE SEQUENCE [LARGE SCALE GENOMIC DNA]</scope>
    <source>
        <strain evidence="2 3">ECK-19</strain>
    </source>
</reference>
<keyword evidence="3" id="KW-1185">Reference proteome</keyword>
<feature type="region of interest" description="Disordered" evidence="1">
    <location>
        <begin position="129"/>
        <end position="160"/>
    </location>
</feature>
<name>A0ABV3Z544_9PROT</name>
<accession>A0ABV3Z544</accession>
<dbReference type="Proteomes" id="UP001560685">
    <property type="component" value="Unassembled WGS sequence"/>
</dbReference>
<proteinExistence type="predicted"/>
<evidence type="ECO:0000313" key="3">
    <source>
        <dbReference type="Proteomes" id="UP001560685"/>
    </source>
</evidence>
<dbReference type="InterPro" id="IPR009562">
    <property type="entry name" value="DUF1178"/>
</dbReference>
<sequence>MIKYRLICDDAHEFEGWFRDSADYDAQAADELIECPVCGSEEVRKAVMAPSISRKSGSRGERLAAVQRDMEKAVARAREYVEKNFDYVGDKFPEEARKIHYGEAKERGIFGEASGKDVKALIDEGVKVAPLPNSKSTEAEKKTDTAGAPKLPNTSTKKLN</sequence>
<dbReference type="RefSeq" id="WP_369313281.1">
    <property type="nucleotide sequence ID" value="NZ_JBEHZE010000001.1"/>
</dbReference>
<evidence type="ECO:0000256" key="1">
    <source>
        <dbReference type="SAM" id="MobiDB-lite"/>
    </source>
</evidence>
<dbReference type="PIRSF" id="PIRSF032131">
    <property type="entry name" value="UCP032131"/>
    <property type="match status" value="1"/>
</dbReference>
<protein>
    <submittedName>
        <fullName evidence="2">DUF1178 family protein</fullName>
    </submittedName>
</protein>
<comment type="caution">
    <text evidence="2">The sequence shown here is derived from an EMBL/GenBank/DDBJ whole genome shotgun (WGS) entry which is preliminary data.</text>
</comment>
<dbReference type="Pfam" id="PF06676">
    <property type="entry name" value="DUF1178"/>
    <property type="match status" value="1"/>
</dbReference>
<dbReference type="EMBL" id="JBEHZE010000001">
    <property type="protein sequence ID" value="MEX6633327.1"/>
    <property type="molecule type" value="Genomic_DNA"/>
</dbReference>
<evidence type="ECO:0000313" key="2">
    <source>
        <dbReference type="EMBL" id="MEX6633327.1"/>
    </source>
</evidence>
<organism evidence="2 3">
    <name type="scientific">Hyphococcus lacteus</name>
    <dbReference type="NCBI Taxonomy" id="3143536"/>
    <lineage>
        <taxon>Bacteria</taxon>
        <taxon>Pseudomonadati</taxon>
        <taxon>Pseudomonadota</taxon>
        <taxon>Alphaproteobacteria</taxon>
        <taxon>Parvularculales</taxon>
        <taxon>Parvularculaceae</taxon>
        <taxon>Hyphococcus</taxon>
    </lineage>
</organism>
<gene>
    <name evidence="2" type="ORF">ABFZ84_07165</name>
</gene>